<protein>
    <submittedName>
        <fullName evidence="1">Glycosyl transferase group 1</fullName>
    </submittedName>
</protein>
<name>E1QUS8_VULDI</name>
<dbReference type="EMBL" id="CP002100">
    <property type="protein sequence ID" value="ADN49931.1"/>
    <property type="molecule type" value="Genomic_DNA"/>
</dbReference>
<dbReference type="Pfam" id="PF13692">
    <property type="entry name" value="Glyco_trans_1_4"/>
    <property type="match status" value="1"/>
</dbReference>
<dbReference type="CAZy" id="GT4">
    <property type="family name" value="Glycosyltransferase Family 4"/>
</dbReference>
<dbReference type="GeneID" id="9751453"/>
<dbReference type="STRING" id="572478.Vdis_0533"/>
<evidence type="ECO:0000313" key="2">
    <source>
        <dbReference type="Proteomes" id="UP000006681"/>
    </source>
</evidence>
<dbReference type="RefSeq" id="WP_013335656.1">
    <property type="nucleotide sequence ID" value="NC_014537.1"/>
</dbReference>
<dbReference type="eggNOG" id="arCOG01403">
    <property type="taxonomic scope" value="Archaea"/>
</dbReference>
<dbReference type="Gene3D" id="3.40.50.2000">
    <property type="entry name" value="Glycogen Phosphorylase B"/>
    <property type="match status" value="1"/>
</dbReference>
<dbReference type="OrthoDB" id="132546at2157"/>
<keyword evidence="1" id="KW-0808">Transferase</keyword>
<reference evidence="2" key="2">
    <citation type="journal article" date="2010" name="Stand. Genomic Sci.">
        <title>Complete genome sequence of Vulcanisaeta distributa type strain (IC-017T).</title>
        <authorList>
            <person name="Mavromatis K."/>
            <person name="Sikorski J."/>
            <person name="Pabst E."/>
            <person name="Teshima H."/>
            <person name="Lapidus A."/>
            <person name="Lucas S."/>
            <person name="Nolan M."/>
            <person name="Glavina Del Rio T."/>
            <person name="Cheng J."/>
            <person name="Bruce D."/>
            <person name="Goodwin L."/>
            <person name="Pitluck S."/>
            <person name="Liolios K."/>
            <person name="Ivanova N."/>
            <person name="Mikhailova N."/>
            <person name="Pati A."/>
            <person name="Chen A."/>
            <person name="Palaniappan K."/>
            <person name="Land M."/>
            <person name="Hauser L."/>
            <person name="Chang Y."/>
            <person name="Jeffries C."/>
            <person name="Rohde M."/>
            <person name="Spring S."/>
            <person name="Goker M."/>
            <person name="Wirth R."/>
            <person name="Woyke T."/>
            <person name="Bristow J."/>
            <person name="Eisen J."/>
            <person name="Markowitz V."/>
            <person name="Hugenholtz P."/>
            <person name="Klenk H."/>
            <person name="Kyrpides N."/>
        </authorList>
    </citation>
    <scope>NUCLEOTIDE SEQUENCE [LARGE SCALE GENOMIC DNA]</scope>
    <source>
        <strain evidence="2">DSM 14429 / JCM 11212 / NBRC 100878 / IC-017</strain>
    </source>
</reference>
<dbReference type="GO" id="GO:0016740">
    <property type="term" value="F:transferase activity"/>
    <property type="evidence" value="ECO:0007669"/>
    <property type="project" value="UniProtKB-KW"/>
</dbReference>
<dbReference type="KEGG" id="vdi:Vdis_0533"/>
<reference evidence="1 2" key="1">
    <citation type="journal article" date="2010" name="Stand. Genomic Sci.">
        <title>Complete genome sequence of Vulcanisaeta distributa type strain (IC-017).</title>
        <authorList>
            <person name="Mavromatis K."/>
            <person name="Sikorski J."/>
            <person name="Pabst E."/>
            <person name="Teshima H."/>
            <person name="Lapidus A."/>
            <person name="Lucas S."/>
            <person name="Nolan M."/>
            <person name="Glavina Del Rio T."/>
            <person name="Cheng J.F."/>
            <person name="Bruce D."/>
            <person name="Goodwin L."/>
            <person name="Pitluck S."/>
            <person name="Liolios K."/>
            <person name="Ivanova N."/>
            <person name="Mikhailova N."/>
            <person name="Pati A."/>
            <person name="Chen A."/>
            <person name="Palaniappan K."/>
            <person name="Land M."/>
            <person name="Hauser L."/>
            <person name="Chang Y.J."/>
            <person name="Jeffries C.D."/>
            <person name="Rohde M."/>
            <person name="Spring S."/>
            <person name="Goker M."/>
            <person name="Wirth R."/>
            <person name="Woyke T."/>
            <person name="Bristow J."/>
            <person name="Eisen J.A."/>
            <person name="Markowitz V."/>
            <person name="Hugenholtz P."/>
            <person name="Klenk H.P."/>
            <person name="Kyrpides N.C."/>
        </authorList>
    </citation>
    <scope>NUCLEOTIDE SEQUENCE [LARGE SCALE GENOMIC DNA]</scope>
    <source>
        <strain evidence="2">DSM 14429 / JCM 11212 / NBRC 100878 / IC-017</strain>
    </source>
</reference>
<sequence length="333" mass="38119">MLVNIIVSRNRVSGEIRTGIRLRLENPPPGVDYRVINEPVDLSPSSNDFYITRDTTTKWFLKALIEPVYSLKLRGLTHAFFLNLFIPRTPWVQEIDQPIFNLFEKYIGRSRKGTLYRLAVKTFRYLFNRDNVVMITWTQWSKEGLEEEGFRDVRVVPPPMRTSFRKIDNEITVGFVGVEYHRKGGDIAENVMSKLPRRVRKVYVGKSPRRVEGIEYHNPMRRDELLKLMAEFDVLLFPTRGEAYGFTALEAMSMGIPIVASNVDSVPEVVGDGGILCEVNDIKCFLDSVKELINSPDYAMELGARAKAIVTQRHSPSVVGKELLAIYNELSEE</sequence>
<proteinExistence type="predicted"/>
<dbReference type="HOGENOM" id="CLU_833206_0_0_2"/>
<dbReference type="Proteomes" id="UP000006681">
    <property type="component" value="Chromosome"/>
</dbReference>
<evidence type="ECO:0000313" key="1">
    <source>
        <dbReference type="EMBL" id="ADN49931.1"/>
    </source>
</evidence>
<dbReference type="PANTHER" id="PTHR12526">
    <property type="entry name" value="GLYCOSYLTRANSFERASE"/>
    <property type="match status" value="1"/>
</dbReference>
<accession>E1QUS8</accession>
<keyword evidence="2" id="KW-1185">Reference proteome</keyword>
<dbReference type="CDD" id="cd03801">
    <property type="entry name" value="GT4_PimA-like"/>
    <property type="match status" value="1"/>
</dbReference>
<dbReference type="SUPFAM" id="SSF53756">
    <property type="entry name" value="UDP-Glycosyltransferase/glycogen phosphorylase"/>
    <property type="match status" value="1"/>
</dbReference>
<dbReference type="AlphaFoldDB" id="E1QUS8"/>
<gene>
    <name evidence="1" type="ordered locus">Vdis_0533</name>
</gene>
<organism evidence="1 2">
    <name type="scientific">Vulcanisaeta distributa (strain DSM 14429 / JCM 11212 / NBRC 100878 / IC-017)</name>
    <dbReference type="NCBI Taxonomy" id="572478"/>
    <lineage>
        <taxon>Archaea</taxon>
        <taxon>Thermoproteota</taxon>
        <taxon>Thermoprotei</taxon>
        <taxon>Thermoproteales</taxon>
        <taxon>Thermoproteaceae</taxon>
        <taxon>Vulcanisaeta</taxon>
    </lineage>
</organism>